<keyword evidence="4 7" id="KW-0812">Transmembrane</keyword>
<dbReference type="RefSeq" id="WP_377359893.1">
    <property type="nucleotide sequence ID" value="NZ_JBHTCM010000015.1"/>
</dbReference>
<sequence length="509" mass="53691">MVAWLVVSPILVPLTTAALCGLLWGRVKAQRAVSLTGSVLLAICAALLLGQVAEHGITVAQMSNWPAPFGITLVADRLAAVMVLVASVMAVAAAVYALGDIDPVRERNGFHPVFQVLMVGVCGSFVTGDLFNLYVWFEVMLISSFMLLALGGRRDQIDGAVKYALLNLIATAAFLMAVALLYGMTGTLNMADLALRLRTVEAPGTVTTVAVLFIIAFGMKAAVFPLFFWLPASYHTPAVAVQAIFAGLLTKVGVYALLRTFTLIFVGDVGYTHGLMLWIAGLTMVAGVLGSLAVSDLRRAFSWQVVAHIGYMVMGLALYTPLAIAGAVFYLVHDIVVKTNLFLGAGLARRLTGSHELPAMGGLFKAAPLLAVVMFVPLASLAGFPPLSGFWSKLVLLEAGLEREAYVIVAVSLVVSLLTMWLVGRIWAELFWKPHPAGAAAGTASLSPGGRFALVAPLVLLSGLTVAIGLFAEPVMALARDAAAELMHPEPYIRAVLGRGLPATAEALP</sequence>
<dbReference type="InterPro" id="IPR003918">
    <property type="entry name" value="NADH_UbQ_OxRdtase"/>
</dbReference>
<name>A0ABW2KWL4_9PROT</name>
<keyword evidence="11" id="KW-1185">Reference proteome</keyword>
<evidence type="ECO:0000256" key="3">
    <source>
        <dbReference type="ARBA" id="ARBA00022475"/>
    </source>
</evidence>
<dbReference type="PRINTS" id="PR01437">
    <property type="entry name" value="NUOXDRDTASE4"/>
</dbReference>
<dbReference type="PANTHER" id="PTHR42703">
    <property type="entry name" value="NADH DEHYDROGENASE"/>
    <property type="match status" value="1"/>
</dbReference>
<evidence type="ECO:0000256" key="5">
    <source>
        <dbReference type="ARBA" id="ARBA00022989"/>
    </source>
</evidence>
<evidence type="ECO:0000256" key="2">
    <source>
        <dbReference type="ARBA" id="ARBA00005346"/>
    </source>
</evidence>
<dbReference type="InterPro" id="IPR050586">
    <property type="entry name" value="CPA3_Na-H_Antiporter_D"/>
</dbReference>
<keyword evidence="5 8" id="KW-1133">Transmembrane helix</keyword>
<feature type="transmembrane region" description="Helical" evidence="8">
    <location>
        <begin position="110"/>
        <end position="127"/>
    </location>
</feature>
<dbReference type="PANTHER" id="PTHR42703:SF1">
    <property type="entry name" value="NA(+)_H(+) ANTIPORTER SUBUNIT D1"/>
    <property type="match status" value="1"/>
</dbReference>
<feature type="transmembrane region" description="Helical" evidence="8">
    <location>
        <begin position="237"/>
        <end position="258"/>
    </location>
</feature>
<dbReference type="InterPro" id="IPR001750">
    <property type="entry name" value="ND/Mrp_TM"/>
</dbReference>
<dbReference type="Pfam" id="PF00361">
    <property type="entry name" value="Proton_antipo_M"/>
    <property type="match status" value="1"/>
</dbReference>
<feature type="transmembrane region" description="Helical" evidence="8">
    <location>
        <begin position="309"/>
        <end position="332"/>
    </location>
</feature>
<feature type="domain" description="NADH:quinone oxidoreductase/Mrp antiporter transmembrane" evidence="9">
    <location>
        <begin position="128"/>
        <end position="419"/>
    </location>
</feature>
<organism evidence="10 11">
    <name type="scientific">Rhodocista pekingensis</name>
    <dbReference type="NCBI Taxonomy" id="201185"/>
    <lineage>
        <taxon>Bacteria</taxon>
        <taxon>Pseudomonadati</taxon>
        <taxon>Pseudomonadota</taxon>
        <taxon>Alphaproteobacteria</taxon>
        <taxon>Rhodospirillales</taxon>
        <taxon>Azospirillaceae</taxon>
        <taxon>Rhodocista</taxon>
    </lineage>
</organism>
<reference evidence="11" key="1">
    <citation type="journal article" date="2019" name="Int. J. Syst. Evol. Microbiol.">
        <title>The Global Catalogue of Microorganisms (GCM) 10K type strain sequencing project: providing services to taxonomists for standard genome sequencing and annotation.</title>
        <authorList>
            <consortium name="The Broad Institute Genomics Platform"/>
            <consortium name="The Broad Institute Genome Sequencing Center for Infectious Disease"/>
            <person name="Wu L."/>
            <person name="Ma J."/>
        </authorList>
    </citation>
    <scope>NUCLEOTIDE SEQUENCE [LARGE SCALE GENOMIC DNA]</scope>
    <source>
        <strain evidence="11">CGMCC 1.16275</strain>
    </source>
</reference>
<comment type="subcellular location">
    <subcellularLocation>
        <location evidence="1">Cell membrane</location>
        <topology evidence="1">Multi-pass membrane protein</topology>
    </subcellularLocation>
    <subcellularLocation>
        <location evidence="7">Membrane</location>
        <topology evidence="7">Multi-pass membrane protein</topology>
    </subcellularLocation>
</comment>
<feature type="transmembrane region" description="Helical" evidence="8">
    <location>
        <begin position="133"/>
        <end position="151"/>
    </location>
</feature>
<feature type="transmembrane region" description="Helical" evidence="8">
    <location>
        <begin position="78"/>
        <end position="98"/>
    </location>
</feature>
<evidence type="ECO:0000256" key="7">
    <source>
        <dbReference type="RuleBase" id="RU000320"/>
    </source>
</evidence>
<keyword evidence="3" id="KW-1003">Cell membrane</keyword>
<feature type="transmembrane region" description="Helical" evidence="8">
    <location>
        <begin position="6"/>
        <end position="25"/>
    </location>
</feature>
<dbReference type="Proteomes" id="UP001596456">
    <property type="component" value="Unassembled WGS sequence"/>
</dbReference>
<evidence type="ECO:0000313" key="11">
    <source>
        <dbReference type="Proteomes" id="UP001596456"/>
    </source>
</evidence>
<accession>A0ABW2KWL4</accession>
<feature type="transmembrane region" description="Helical" evidence="8">
    <location>
        <begin position="405"/>
        <end position="428"/>
    </location>
</feature>
<feature type="transmembrane region" description="Helical" evidence="8">
    <location>
        <begin position="452"/>
        <end position="472"/>
    </location>
</feature>
<dbReference type="NCBIfam" id="NF009306">
    <property type="entry name" value="PRK12663.1"/>
    <property type="match status" value="1"/>
</dbReference>
<evidence type="ECO:0000259" key="9">
    <source>
        <dbReference type="Pfam" id="PF00361"/>
    </source>
</evidence>
<feature type="transmembrane region" description="Helical" evidence="8">
    <location>
        <begin position="366"/>
        <end position="384"/>
    </location>
</feature>
<proteinExistence type="inferred from homology"/>
<feature type="transmembrane region" description="Helical" evidence="8">
    <location>
        <begin position="32"/>
        <end position="53"/>
    </location>
</feature>
<evidence type="ECO:0000256" key="4">
    <source>
        <dbReference type="ARBA" id="ARBA00022692"/>
    </source>
</evidence>
<keyword evidence="6 8" id="KW-0472">Membrane</keyword>
<evidence type="ECO:0000313" key="10">
    <source>
        <dbReference type="EMBL" id="MFC7334332.1"/>
    </source>
</evidence>
<evidence type="ECO:0000256" key="6">
    <source>
        <dbReference type="ARBA" id="ARBA00023136"/>
    </source>
</evidence>
<feature type="transmembrane region" description="Helical" evidence="8">
    <location>
        <begin position="163"/>
        <end position="184"/>
    </location>
</feature>
<feature type="transmembrane region" description="Helical" evidence="8">
    <location>
        <begin position="278"/>
        <end position="297"/>
    </location>
</feature>
<comment type="caution">
    <text evidence="10">The sequence shown here is derived from an EMBL/GenBank/DDBJ whole genome shotgun (WGS) entry which is preliminary data.</text>
</comment>
<evidence type="ECO:0000256" key="8">
    <source>
        <dbReference type="SAM" id="Phobius"/>
    </source>
</evidence>
<dbReference type="EMBL" id="JBHTCM010000015">
    <property type="protein sequence ID" value="MFC7334332.1"/>
    <property type="molecule type" value="Genomic_DNA"/>
</dbReference>
<comment type="similarity">
    <text evidence="2">Belongs to the CPA3 antiporters (TC 2.A.63) subunit D family.</text>
</comment>
<feature type="transmembrane region" description="Helical" evidence="8">
    <location>
        <begin position="204"/>
        <end position="230"/>
    </location>
</feature>
<protein>
    <submittedName>
        <fullName evidence="10">Na+/H+ antiporter subunit D</fullName>
    </submittedName>
</protein>
<evidence type="ECO:0000256" key="1">
    <source>
        <dbReference type="ARBA" id="ARBA00004651"/>
    </source>
</evidence>
<gene>
    <name evidence="10" type="ORF">ACFQPS_14280</name>
</gene>